<dbReference type="Proteomes" id="UP000447833">
    <property type="component" value="Unassembled WGS sequence"/>
</dbReference>
<keyword evidence="1" id="KW-0472">Membrane</keyword>
<evidence type="ECO:0000256" key="1">
    <source>
        <dbReference type="SAM" id="Phobius"/>
    </source>
</evidence>
<evidence type="ECO:0000313" key="2">
    <source>
        <dbReference type="EMBL" id="MYL64734.1"/>
    </source>
</evidence>
<dbReference type="PIRSF" id="PIRSF037394">
    <property type="entry name" value="ABC_thiamine-permease_YkoE_prd"/>
    <property type="match status" value="1"/>
</dbReference>
<feature type="transmembrane region" description="Helical" evidence="1">
    <location>
        <begin position="141"/>
        <end position="167"/>
    </location>
</feature>
<sequence>MKRLKLSDILITIVIALVFGIIYKLWGPVYTILKPFGLHVGDVIYGMWFIAGTVAILLLRKPGVALLAETAAASGEFLVGSEYGLSVLLYGIVQGLGTELIFALFGYKRYTAFVAALGGIAAAVGSLVMDAAYGYVMDLALWNLLLLIGARLLGGFLIAGILAYFLVEALEKTGVTTLIRPASDEDYKALDQ</sequence>
<dbReference type="AlphaFoldDB" id="A0A845F1Y2"/>
<feature type="transmembrane region" description="Helical" evidence="1">
    <location>
        <begin position="6"/>
        <end position="26"/>
    </location>
</feature>
<proteinExistence type="predicted"/>
<keyword evidence="1" id="KW-0812">Transmembrane</keyword>
<feature type="transmembrane region" description="Helical" evidence="1">
    <location>
        <begin position="38"/>
        <end position="59"/>
    </location>
</feature>
<keyword evidence="1" id="KW-1133">Transmembrane helix</keyword>
<reference evidence="2 3" key="1">
    <citation type="submission" date="2019-11" db="EMBL/GenBank/DDBJ databases">
        <title>Genome sequences of 17 halophilic strains isolated from different environments.</title>
        <authorList>
            <person name="Furrow R.E."/>
        </authorList>
    </citation>
    <scope>NUCLEOTIDE SEQUENCE [LARGE SCALE GENOMIC DNA]</scope>
    <source>
        <strain evidence="2 3">22506_14_FS</strain>
    </source>
</reference>
<accession>A0A845F1Y2</accession>
<dbReference type="EMBL" id="WMEY01000004">
    <property type="protein sequence ID" value="MYL64734.1"/>
    <property type="molecule type" value="Genomic_DNA"/>
</dbReference>
<name>A0A845F1Y2_9BACL</name>
<comment type="caution">
    <text evidence="2">The sequence shown here is derived from an EMBL/GenBank/DDBJ whole genome shotgun (WGS) entry which is preliminary data.</text>
</comment>
<organism evidence="2 3">
    <name type="scientific">Guptibacillus hwajinpoensis</name>
    <dbReference type="NCBI Taxonomy" id="208199"/>
    <lineage>
        <taxon>Bacteria</taxon>
        <taxon>Bacillati</taxon>
        <taxon>Bacillota</taxon>
        <taxon>Bacilli</taxon>
        <taxon>Bacillales</taxon>
        <taxon>Guptibacillaceae</taxon>
        <taxon>Guptibacillus</taxon>
    </lineage>
</organism>
<gene>
    <name evidence="2" type="ORF">GLW07_15350</name>
</gene>
<dbReference type="InterPro" id="IPR017195">
    <property type="entry name" value="ABC_thiamin-permease_prd"/>
</dbReference>
<dbReference type="RefSeq" id="WP_160920141.1">
    <property type="nucleotide sequence ID" value="NZ_WMEY01000004.1"/>
</dbReference>
<evidence type="ECO:0000313" key="3">
    <source>
        <dbReference type="Proteomes" id="UP000447833"/>
    </source>
</evidence>
<feature type="transmembrane region" description="Helical" evidence="1">
    <location>
        <begin position="83"/>
        <end position="105"/>
    </location>
</feature>
<feature type="transmembrane region" description="Helical" evidence="1">
    <location>
        <begin position="112"/>
        <end position="135"/>
    </location>
</feature>
<dbReference type="Pfam" id="PF09819">
    <property type="entry name" value="ABC_cobalt"/>
    <property type="match status" value="1"/>
</dbReference>
<protein>
    <submittedName>
        <fullName evidence="2">Thiamine ABC transporter permease</fullName>
    </submittedName>
</protein>